<keyword evidence="6 8" id="KW-0472">Membrane</keyword>
<evidence type="ECO:0000256" key="2">
    <source>
        <dbReference type="ARBA" id="ARBA00022692"/>
    </source>
</evidence>
<dbReference type="AlphaFoldDB" id="A0A6B2LEK0"/>
<evidence type="ECO:0000256" key="6">
    <source>
        <dbReference type="ARBA" id="ARBA00023136"/>
    </source>
</evidence>
<accession>A0A6B2LEK0</accession>
<dbReference type="EMBL" id="GIBP01006426">
    <property type="protein sequence ID" value="NDV35395.1"/>
    <property type="molecule type" value="Transcribed_RNA"/>
</dbReference>
<dbReference type="PANTHER" id="PTHR14009:SF13">
    <property type="entry name" value="LETM1 DOMAIN-CONTAINING PROTEIN 1"/>
    <property type="match status" value="1"/>
</dbReference>
<keyword evidence="3" id="KW-0999">Mitochondrion inner membrane</keyword>
<evidence type="ECO:0000256" key="5">
    <source>
        <dbReference type="ARBA" id="ARBA00023128"/>
    </source>
</evidence>
<evidence type="ECO:0000256" key="3">
    <source>
        <dbReference type="ARBA" id="ARBA00022792"/>
    </source>
</evidence>
<evidence type="ECO:0000256" key="7">
    <source>
        <dbReference type="PROSITE-ProRule" id="PRU01094"/>
    </source>
</evidence>
<dbReference type="GO" id="GO:0030003">
    <property type="term" value="P:intracellular monoatomic cation homeostasis"/>
    <property type="evidence" value="ECO:0007669"/>
    <property type="project" value="TreeGrafter"/>
</dbReference>
<evidence type="ECO:0000259" key="9">
    <source>
        <dbReference type="PROSITE" id="PS51758"/>
    </source>
</evidence>
<dbReference type="PROSITE" id="PS51758">
    <property type="entry name" value="LETM1_RBD"/>
    <property type="match status" value="1"/>
</dbReference>
<evidence type="ECO:0000313" key="10">
    <source>
        <dbReference type="EMBL" id="NDV35395.1"/>
    </source>
</evidence>
<organism evidence="10">
    <name type="scientific">Arcella intermedia</name>
    <dbReference type="NCBI Taxonomy" id="1963864"/>
    <lineage>
        <taxon>Eukaryota</taxon>
        <taxon>Amoebozoa</taxon>
        <taxon>Tubulinea</taxon>
        <taxon>Elardia</taxon>
        <taxon>Arcellinida</taxon>
        <taxon>Sphaerothecina</taxon>
        <taxon>Arcellidae</taxon>
        <taxon>Arcella</taxon>
    </lineage>
</organism>
<evidence type="ECO:0000256" key="4">
    <source>
        <dbReference type="ARBA" id="ARBA00022989"/>
    </source>
</evidence>
<dbReference type="InterPro" id="IPR044202">
    <property type="entry name" value="LETM1/MDM38-like"/>
</dbReference>
<feature type="transmembrane region" description="Helical" evidence="8">
    <location>
        <begin position="46"/>
        <end position="72"/>
    </location>
</feature>
<dbReference type="PANTHER" id="PTHR14009">
    <property type="entry name" value="LEUCINE ZIPPER-EF-HAND CONTAINING TRANSMEMBRANE PROTEIN"/>
    <property type="match status" value="1"/>
</dbReference>
<evidence type="ECO:0000256" key="1">
    <source>
        <dbReference type="ARBA" id="ARBA00004434"/>
    </source>
</evidence>
<dbReference type="InterPro" id="IPR033122">
    <property type="entry name" value="LETM1-like_RBD"/>
</dbReference>
<comment type="subcellular location">
    <subcellularLocation>
        <location evidence="1">Mitochondrion inner membrane</location>
        <topology evidence="1">Single-pass membrane protein</topology>
    </subcellularLocation>
</comment>
<sequence length="255" mass="29999">MSRYGKAGMEIWRNSKLSSRLKQEQKEGKILSRKEWLFIKTTDKDLLILIPYFIWFCLPIIGYTMIIFAALYPAYLPSTFITPAVSEKIQVEDKQYRNRICTPLFTYFSNQLPSEEERKKWQEKEDNGHPNLILSQQKLILTTFNLNNLKRQELLQIGGFLQLQLLQVLPAFLIKYRVTQQLQFLQEDDHYLQAELPNLQPSEKHQACLARGLYPSPKTPHDHLLNQWLQLSSQDVLLAFFWSVSLLHNTTKKTN</sequence>
<keyword evidence="2 8" id="KW-0812">Transmembrane</keyword>
<dbReference type="GO" id="GO:0043022">
    <property type="term" value="F:ribosome binding"/>
    <property type="evidence" value="ECO:0007669"/>
    <property type="project" value="InterPro"/>
</dbReference>
<reference evidence="10" key="1">
    <citation type="journal article" date="2020" name="J. Eukaryot. Microbiol.">
        <title>De novo Sequencing, Assembly and Annotation of the Transcriptome for the Free-Living Testate Amoeba Arcella intermedia.</title>
        <authorList>
            <person name="Ribeiro G.M."/>
            <person name="Porfirio-Sousa A.L."/>
            <person name="Maurer-Alcala X.X."/>
            <person name="Katz L.A."/>
            <person name="Lahr D.J.G."/>
        </authorList>
    </citation>
    <scope>NUCLEOTIDE SEQUENCE</scope>
</reference>
<keyword evidence="4 8" id="KW-1133">Transmembrane helix</keyword>
<name>A0A6B2LEK0_9EUKA</name>
<protein>
    <recommendedName>
        <fullName evidence="9">Letm1 RBD domain-containing protein</fullName>
    </recommendedName>
</protein>
<evidence type="ECO:0000256" key="8">
    <source>
        <dbReference type="SAM" id="Phobius"/>
    </source>
</evidence>
<proteinExistence type="predicted"/>
<dbReference type="Pfam" id="PF07766">
    <property type="entry name" value="LETM1_RBD"/>
    <property type="match status" value="1"/>
</dbReference>
<keyword evidence="5 7" id="KW-0496">Mitochondrion</keyword>
<feature type="domain" description="Letm1 RBD" evidence="9">
    <location>
        <begin position="94"/>
        <end position="255"/>
    </location>
</feature>
<dbReference type="GO" id="GO:0005743">
    <property type="term" value="C:mitochondrial inner membrane"/>
    <property type="evidence" value="ECO:0007669"/>
    <property type="project" value="UniProtKB-SubCell"/>
</dbReference>